<name>A0ABR3J5D4_9AGAR</name>
<evidence type="ECO:0000313" key="2">
    <source>
        <dbReference type="EMBL" id="KAL0950787.1"/>
    </source>
</evidence>
<feature type="compositionally biased region" description="Basic and acidic residues" evidence="1">
    <location>
        <begin position="1"/>
        <end position="10"/>
    </location>
</feature>
<dbReference type="EMBL" id="JASNQZ010000011">
    <property type="protein sequence ID" value="KAL0950787.1"/>
    <property type="molecule type" value="Genomic_DNA"/>
</dbReference>
<organism evidence="2 3">
    <name type="scientific">Hohenbuehelia grisea</name>
    <dbReference type="NCBI Taxonomy" id="104357"/>
    <lineage>
        <taxon>Eukaryota</taxon>
        <taxon>Fungi</taxon>
        <taxon>Dikarya</taxon>
        <taxon>Basidiomycota</taxon>
        <taxon>Agaricomycotina</taxon>
        <taxon>Agaricomycetes</taxon>
        <taxon>Agaricomycetidae</taxon>
        <taxon>Agaricales</taxon>
        <taxon>Pleurotineae</taxon>
        <taxon>Pleurotaceae</taxon>
        <taxon>Hohenbuehelia</taxon>
    </lineage>
</organism>
<evidence type="ECO:0000256" key="1">
    <source>
        <dbReference type="SAM" id="MobiDB-lite"/>
    </source>
</evidence>
<keyword evidence="3" id="KW-1185">Reference proteome</keyword>
<comment type="caution">
    <text evidence="2">The sequence shown here is derived from an EMBL/GenBank/DDBJ whole genome shotgun (WGS) entry which is preliminary data.</text>
</comment>
<feature type="compositionally biased region" description="Polar residues" evidence="1">
    <location>
        <begin position="92"/>
        <end position="102"/>
    </location>
</feature>
<dbReference type="Proteomes" id="UP001556367">
    <property type="component" value="Unassembled WGS sequence"/>
</dbReference>
<reference evidence="3" key="1">
    <citation type="submission" date="2024-06" db="EMBL/GenBank/DDBJ databases">
        <title>Multi-omics analyses provide insights into the biosynthesis of the anticancer antibiotic pleurotin in Hohenbuehelia grisea.</title>
        <authorList>
            <person name="Weaver J.A."/>
            <person name="Alberti F."/>
        </authorList>
    </citation>
    <scope>NUCLEOTIDE SEQUENCE [LARGE SCALE GENOMIC DNA]</scope>
    <source>
        <strain evidence="3">T-177</strain>
    </source>
</reference>
<feature type="region of interest" description="Disordered" evidence="1">
    <location>
        <begin position="1"/>
        <end position="127"/>
    </location>
</feature>
<feature type="compositionally biased region" description="Acidic residues" evidence="1">
    <location>
        <begin position="104"/>
        <end position="116"/>
    </location>
</feature>
<gene>
    <name evidence="2" type="ORF">HGRIS_007553</name>
</gene>
<sequence length="127" mass="13501">MSSSAPERDCSPSPRTSLKNGLLVTQSQPQPDARRKSANDNFRPARPFQQISTEDNDTCKLVHADSPPSTPAPPTSNLRASSDGANYRDVGASSSALLNKTNTESDDSESDGESNDESPSVPMPDLP</sequence>
<protein>
    <submittedName>
        <fullName evidence="2">Uncharacterized protein</fullName>
    </submittedName>
</protein>
<accession>A0ABR3J5D4</accession>
<feature type="compositionally biased region" description="Polar residues" evidence="1">
    <location>
        <begin position="13"/>
        <end position="30"/>
    </location>
</feature>
<evidence type="ECO:0000313" key="3">
    <source>
        <dbReference type="Proteomes" id="UP001556367"/>
    </source>
</evidence>
<proteinExistence type="predicted"/>